<feature type="compositionally biased region" description="Basic and acidic residues" evidence="1">
    <location>
        <begin position="90"/>
        <end position="103"/>
    </location>
</feature>
<feature type="chain" id="PRO_5041293270" evidence="2">
    <location>
        <begin position="20"/>
        <end position="163"/>
    </location>
</feature>
<keyword evidence="2" id="KW-0732">Signal</keyword>
<evidence type="ECO:0000313" key="4">
    <source>
        <dbReference type="Proteomes" id="UP001174936"/>
    </source>
</evidence>
<comment type="caution">
    <text evidence="3">The sequence shown here is derived from an EMBL/GenBank/DDBJ whole genome shotgun (WGS) entry which is preliminary data.</text>
</comment>
<evidence type="ECO:0000313" key="3">
    <source>
        <dbReference type="EMBL" id="KAK0648254.1"/>
    </source>
</evidence>
<protein>
    <submittedName>
        <fullName evidence="3">Uncharacterized protein</fullName>
    </submittedName>
</protein>
<evidence type="ECO:0000256" key="1">
    <source>
        <dbReference type="SAM" id="MobiDB-lite"/>
    </source>
</evidence>
<dbReference type="Proteomes" id="UP001174936">
    <property type="component" value="Unassembled WGS sequence"/>
</dbReference>
<keyword evidence="4" id="KW-1185">Reference proteome</keyword>
<reference evidence="3" key="1">
    <citation type="submission" date="2023-06" db="EMBL/GenBank/DDBJ databases">
        <title>Genome-scale phylogeny and comparative genomics of the fungal order Sordariales.</title>
        <authorList>
            <consortium name="Lawrence Berkeley National Laboratory"/>
            <person name="Hensen N."/>
            <person name="Bonometti L."/>
            <person name="Westerberg I."/>
            <person name="Brannstrom I.O."/>
            <person name="Guillou S."/>
            <person name="Cros-Aarteil S."/>
            <person name="Calhoun S."/>
            <person name="Haridas S."/>
            <person name="Kuo A."/>
            <person name="Mondo S."/>
            <person name="Pangilinan J."/>
            <person name="Riley R."/>
            <person name="Labutti K."/>
            <person name="Andreopoulos B."/>
            <person name="Lipzen A."/>
            <person name="Chen C."/>
            <person name="Yanf M."/>
            <person name="Daum C."/>
            <person name="Ng V."/>
            <person name="Clum A."/>
            <person name="Steindorff A."/>
            <person name="Ohm R."/>
            <person name="Martin F."/>
            <person name="Silar P."/>
            <person name="Natvig D."/>
            <person name="Lalanne C."/>
            <person name="Gautier V."/>
            <person name="Ament-Velasquez S.L."/>
            <person name="Kruys A."/>
            <person name="Hutchinson M.I."/>
            <person name="Powell A.J."/>
            <person name="Barry K."/>
            <person name="Miller A.N."/>
            <person name="Grigoriev I.V."/>
            <person name="Debuchy R."/>
            <person name="Gladieux P."/>
            <person name="Thoren M.H."/>
            <person name="Johannesson H."/>
        </authorList>
    </citation>
    <scope>NUCLEOTIDE SEQUENCE</scope>
    <source>
        <strain evidence="3">SMH2532-1</strain>
    </source>
</reference>
<accession>A0AA39Y8Z7</accession>
<feature type="signal peptide" evidence="2">
    <location>
        <begin position="1"/>
        <end position="19"/>
    </location>
</feature>
<proteinExistence type="predicted"/>
<sequence length="163" mass="18398">MKFTAIAVLLFAATSVALPRDDDDMMFPFDEEPVRGPNGGPERVGMQKGGRYQAKEDFSFSSHNKGYEVMDKRDGRYPVNEDLTFSSHNKGYEGMDKRDGRHGVNEDLAFSTHNKGYEGMDKRNSHYRVNEDHSFSSHGKGYEGEQERDVKGGWTRGGKVPPQ</sequence>
<gene>
    <name evidence="3" type="ORF">B0T16DRAFT_388522</name>
</gene>
<feature type="region of interest" description="Disordered" evidence="1">
    <location>
        <begin position="78"/>
        <end position="103"/>
    </location>
</feature>
<feature type="compositionally biased region" description="Basic and acidic residues" evidence="1">
    <location>
        <begin position="115"/>
        <end position="151"/>
    </location>
</feature>
<dbReference type="EMBL" id="JAULSV010000003">
    <property type="protein sequence ID" value="KAK0648254.1"/>
    <property type="molecule type" value="Genomic_DNA"/>
</dbReference>
<organism evidence="3 4">
    <name type="scientific">Cercophora newfieldiana</name>
    <dbReference type="NCBI Taxonomy" id="92897"/>
    <lineage>
        <taxon>Eukaryota</taxon>
        <taxon>Fungi</taxon>
        <taxon>Dikarya</taxon>
        <taxon>Ascomycota</taxon>
        <taxon>Pezizomycotina</taxon>
        <taxon>Sordariomycetes</taxon>
        <taxon>Sordariomycetidae</taxon>
        <taxon>Sordariales</taxon>
        <taxon>Lasiosphaeriaceae</taxon>
        <taxon>Cercophora</taxon>
    </lineage>
</organism>
<feature type="region of interest" description="Disordered" evidence="1">
    <location>
        <begin position="115"/>
        <end position="163"/>
    </location>
</feature>
<name>A0AA39Y8Z7_9PEZI</name>
<dbReference type="AlphaFoldDB" id="A0AA39Y8Z7"/>
<evidence type="ECO:0000256" key="2">
    <source>
        <dbReference type="SAM" id="SignalP"/>
    </source>
</evidence>